<dbReference type="EC" id="5.4.99.12" evidence="2"/>
<organism evidence="2 3">
    <name type="scientific">Apostasia shenzhenica</name>
    <dbReference type="NCBI Taxonomy" id="1088818"/>
    <lineage>
        <taxon>Eukaryota</taxon>
        <taxon>Viridiplantae</taxon>
        <taxon>Streptophyta</taxon>
        <taxon>Embryophyta</taxon>
        <taxon>Tracheophyta</taxon>
        <taxon>Spermatophyta</taxon>
        <taxon>Magnoliopsida</taxon>
        <taxon>Liliopsida</taxon>
        <taxon>Asparagales</taxon>
        <taxon>Orchidaceae</taxon>
        <taxon>Apostasioideae</taxon>
        <taxon>Apostasia</taxon>
    </lineage>
</organism>
<name>A0A2I0A5L8_9ASPA</name>
<dbReference type="AlphaFoldDB" id="A0A2I0A5L8"/>
<dbReference type="Gene3D" id="3.30.70.580">
    <property type="entry name" value="Pseudouridine synthase I, catalytic domain, N-terminal subdomain"/>
    <property type="match status" value="1"/>
</dbReference>
<evidence type="ECO:0000256" key="1">
    <source>
        <dbReference type="ARBA" id="ARBA00023235"/>
    </source>
</evidence>
<dbReference type="SUPFAM" id="SSF55120">
    <property type="entry name" value="Pseudouridine synthase"/>
    <property type="match status" value="1"/>
</dbReference>
<dbReference type="STRING" id="1088818.A0A2I0A5L8"/>
<proteinExistence type="predicted"/>
<dbReference type="InterPro" id="IPR020094">
    <property type="entry name" value="TruA/RsuA/RluB/E/F_N"/>
</dbReference>
<protein>
    <submittedName>
        <fullName evidence="2">tRNA pseudouridine38-40 synthase</fullName>
        <ecNumber evidence="2">5.4.99.12</ecNumber>
    </submittedName>
</protein>
<dbReference type="GO" id="GO:0160147">
    <property type="term" value="F:tRNA pseudouridine(38-40) synthase activity"/>
    <property type="evidence" value="ECO:0007669"/>
    <property type="project" value="UniProtKB-EC"/>
</dbReference>
<accession>A0A2I0A5L8</accession>
<sequence length="432" mass="48421">MVAKGIGKIPPARNMAGMPAAAEKDFVRYDHKDSFNLSRWTPRHNMPISQSFQYMNAKPWQKVSDFYLDLVRGAGYSSLCSLFSLQKNNFHDVRTTYNGYGEMNIVRIPDGREGRWERTTYKIVLSYHGRSFDGWQKQPGLNTVQGLVEKSLGIFVDNKKAQQLRERSLPVEGCAVVAGRTDKGVTALQQVCSFYTWRKDVPCSAIEDTINAAAPGKLAALFVSKDTAEDLRVMCVELVANRFLRKQGTEIAIQPPFGLQGFPSTTQATVLKSKLGCGLLSWDHLSGFGDVHCLCSRDICFRLQAGVLYTALPSAPECPPEIGLKTGCPSEICSDPFSILIRVLLQLVDENHLPAVGLIRDLSSFQLLLIYQGHQLDWDDLSVESCNQVELDAEFFSKEGPDYLSRKRGQNLQQQQISLGNRISFLRFWFDC</sequence>
<dbReference type="OrthoDB" id="271910at2759"/>
<reference evidence="2 3" key="1">
    <citation type="journal article" date="2017" name="Nature">
        <title>The Apostasia genome and the evolution of orchids.</title>
        <authorList>
            <person name="Zhang G.Q."/>
            <person name="Liu K.W."/>
            <person name="Li Z."/>
            <person name="Lohaus R."/>
            <person name="Hsiao Y.Y."/>
            <person name="Niu S.C."/>
            <person name="Wang J.Y."/>
            <person name="Lin Y.C."/>
            <person name="Xu Q."/>
            <person name="Chen L.J."/>
            <person name="Yoshida K."/>
            <person name="Fujiwara S."/>
            <person name="Wang Z.W."/>
            <person name="Zhang Y.Q."/>
            <person name="Mitsuda N."/>
            <person name="Wang M."/>
            <person name="Liu G.H."/>
            <person name="Pecoraro L."/>
            <person name="Huang H.X."/>
            <person name="Xiao X.J."/>
            <person name="Lin M."/>
            <person name="Wu X.Y."/>
            <person name="Wu W.L."/>
            <person name="Chen Y.Y."/>
            <person name="Chang S.B."/>
            <person name="Sakamoto S."/>
            <person name="Ohme-Takagi M."/>
            <person name="Yagi M."/>
            <person name="Zeng S.J."/>
            <person name="Shen C.Y."/>
            <person name="Yeh C.M."/>
            <person name="Luo Y.B."/>
            <person name="Tsai W.C."/>
            <person name="Van de Peer Y."/>
            <person name="Liu Z.J."/>
        </authorList>
    </citation>
    <scope>NUCLEOTIDE SEQUENCE [LARGE SCALE GENOMIC DNA]</scope>
    <source>
        <strain evidence="3">cv. Shenzhen</strain>
        <tissue evidence="2">Stem</tissue>
    </source>
</reference>
<evidence type="ECO:0000313" key="2">
    <source>
        <dbReference type="EMBL" id="PKA50826.1"/>
    </source>
</evidence>
<keyword evidence="3" id="KW-1185">Reference proteome</keyword>
<evidence type="ECO:0000313" key="3">
    <source>
        <dbReference type="Proteomes" id="UP000236161"/>
    </source>
</evidence>
<dbReference type="GO" id="GO:0003723">
    <property type="term" value="F:RNA binding"/>
    <property type="evidence" value="ECO:0007669"/>
    <property type="project" value="InterPro"/>
</dbReference>
<dbReference type="InterPro" id="IPR020103">
    <property type="entry name" value="PsdUridine_synth_cat_dom_sf"/>
</dbReference>
<dbReference type="GO" id="GO:0031119">
    <property type="term" value="P:tRNA pseudouridine synthesis"/>
    <property type="evidence" value="ECO:0007669"/>
    <property type="project" value="TreeGrafter"/>
</dbReference>
<gene>
    <name evidence="2" type="ORF">AXF42_Ash007481</name>
</gene>
<dbReference type="Proteomes" id="UP000236161">
    <property type="component" value="Unassembled WGS sequence"/>
</dbReference>
<keyword evidence="1 2" id="KW-0413">Isomerase</keyword>
<dbReference type="EMBL" id="KZ452015">
    <property type="protein sequence ID" value="PKA50826.1"/>
    <property type="molecule type" value="Genomic_DNA"/>
</dbReference>
<dbReference type="PANTHER" id="PTHR11142:SF10">
    <property type="entry name" value="TRNA PSEUDOURIDINE SYNTHASE"/>
    <property type="match status" value="1"/>
</dbReference>
<dbReference type="InterPro" id="IPR001406">
    <property type="entry name" value="PsdUridine_synth_TruA"/>
</dbReference>
<dbReference type="PANTHER" id="PTHR11142">
    <property type="entry name" value="PSEUDOURIDYLATE SYNTHASE"/>
    <property type="match status" value="1"/>
</dbReference>